<feature type="region of interest" description="Disordered" evidence="4">
    <location>
        <begin position="230"/>
        <end position="252"/>
    </location>
</feature>
<dbReference type="EMBL" id="GEEE01022693">
    <property type="protein sequence ID" value="JAP40532.1"/>
    <property type="molecule type" value="Transcribed_RNA"/>
</dbReference>
<keyword evidence="3" id="KW-0175">Coiled coil</keyword>
<dbReference type="SUPFAM" id="SSF57889">
    <property type="entry name" value="Cysteine-rich domain"/>
    <property type="match status" value="1"/>
</dbReference>
<dbReference type="SUPFAM" id="SSF48350">
    <property type="entry name" value="GTPase activation domain, GAP"/>
    <property type="match status" value="1"/>
</dbReference>
<evidence type="ECO:0000259" key="6">
    <source>
        <dbReference type="PROSITE" id="PS50238"/>
    </source>
</evidence>
<dbReference type="PANTHER" id="PTHR46199">
    <property type="entry name" value="RAC GTPASE-ACTIVATING PROTEIN 1"/>
    <property type="match status" value="1"/>
</dbReference>
<evidence type="ECO:0000256" key="1">
    <source>
        <dbReference type="ARBA" id="ARBA00022723"/>
    </source>
</evidence>
<name>A0A0X3NXW2_SCHSO</name>
<feature type="compositionally biased region" description="Polar residues" evidence="4">
    <location>
        <begin position="82"/>
        <end position="92"/>
    </location>
</feature>
<evidence type="ECO:0000259" key="5">
    <source>
        <dbReference type="PROSITE" id="PS50081"/>
    </source>
</evidence>
<dbReference type="InterPro" id="IPR000198">
    <property type="entry name" value="RhoGAP_dom"/>
</dbReference>
<gene>
    <name evidence="7" type="primary">RGAP1</name>
    <name evidence="7" type="ORF">TR89300</name>
</gene>
<feature type="coiled-coil region" evidence="3">
    <location>
        <begin position="3"/>
        <end position="30"/>
    </location>
</feature>
<dbReference type="PROSITE" id="PS50081">
    <property type="entry name" value="ZF_DAG_PE_2"/>
    <property type="match status" value="1"/>
</dbReference>
<dbReference type="SMART" id="SM00324">
    <property type="entry name" value="RhoGAP"/>
    <property type="match status" value="1"/>
</dbReference>
<feature type="domain" description="Rho-GAP" evidence="6">
    <location>
        <begin position="370"/>
        <end position="563"/>
    </location>
</feature>
<keyword evidence="2" id="KW-0862">Zinc</keyword>
<dbReference type="GO" id="GO:0005096">
    <property type="term" value="F:GTPase activator activity"/>
    <property type="evidence" value="ECO:0007669"/>
    <property type="project" value="TreeGrafter"/>
</dbReference>
<evidence type="ECO:0000256" key="2">
    <source>
        <dbReference type="ARBA" id="ARBA00022833"/>
    </source>
</evidence>
<evidence type="ECO:0000313" key="7">
    <source>
        <dbReference type="EMBL" id="JAP40532.1"/>
    </source>
</evidence>
<dbReference type="InterPro" id="IPR002219">
    <property type="entry name" value="PKC_DAG/PE"/>
</dbReference>
<dbReference type="CDD" id="cd20821">
    <property type="entry name" value="C1_MgcRacGAP"/>
    <property type="match status" value="1"/>
</dbReference>
<feature type="compositionally biased region" description="Polar residues" evidence="4">
    <location>
        <begin position="126"/>
        <end position="135"/>
    </location>
</feature>
<dbReference type="GO" id="GO:0046872">
    <property type="term" value="F:metal ion binding"/>
    <property type="evidence" value="ECO:0007669"/>
    <property type="project" value="UniProtKB-KW"/>
</dbReference>
<dbReference type="GO" id="GO:0000281">
    <property type="term" value="P:mitotic cytokinesis"/>
    <property type="evidence" value="ECO:0007669"/>
    <property type="project" value="TreeGrafter"/>
</dbReference>
<protein>
    <submittedName>
        <fullName evidence="7">Rac GTPase-activating protein 1</fullName>
    </submittedName>
</protein>
<dbReference type="PROSITE" id="PS00479">
    <property type="entry name" value="ZF_DAG_PE_1"/>
    <property type="match status" value="1"/>
</dbReference>
<dbReference type="GO" id="GO:0007266">
    <property type="term" value="P:Rho protein signal transduction"/>
    <property type="evidence" value="ECO:0007669"/>
    <property type="project" value="TreeGrafter"/>
</dbReference>
<dbReference type="Pfam" id="PF00620">
    <property type="entry name" value="RhoGAP"/>
    <property type="match status" value="1"/>
</dbReference>
<dbReference type="GO" id="GO:0005634">
    <property type="term" value="C:nucleus"/>
    <property type="evidence" value="ECO:0007669"/>
    <property type="project" value="TreeGrafter"/>
</dbReference>
<dbReference type="InterPro" id="IPR008936">
    <property type="entry name" value="Rho_GTPase_activation_prot"/>
</dbReference>
<dbReference type="InterPro" id="IPR046349">
    <property type="entry name" value="C1-like_sf"/>
</dbReference>
<dbReference type="Gene3D" id="3.30.60.20">
    <property type="match status" value="1"/>
</dbReference>
<reference evidence="7" key="1">
    <citation type="submission" date="2016-01" db="EMBL/GenBank/DDBJ databases">
        <title>Reference transcriptome for the parasite Schistocephalus solidus: insights into the molecular evolution of parasitism.</title>
        <authorList>
            <person name="Hebert F.O."/>
            <person name="Grambauer S."/>
            <person name="Barber I."/>
            <person name="Landry C.R."/>
            <person name="Aubin-Horth N."/>
        </authorList>
    </citation>
    <scope>NUCLEOTIDE SEQUENCE</scope>
</reference>
<dbReference type="Gene3D" id="1.10.555.10">
    <property type="entry name" value="Rho GTPase activation protein"/>
    <property type="match status" value="1"/>
</dbReference>
<feature type="region of interest" description="Disordered" evidence="4">
    <location>
        <begin position="57"/>
        <end position="174"/>
    </location>
</feature>
<feature type="region of interest" description="Disordered" evidence="4">
    <location>
        <begin position="307"/>
        <end position="327"/>
    </location>
</feature>
<dbReference type="GO" id="GO:0030496">
    <property type="term" value="C:midbody"/>
    <property type="evidence" value="ECO:0007669"/>
    <property type="project" value="TreeGrafter"/>
</dbReference>
<dbReference type="GO" id="GO:0051233">
    <property type="term" value="C:spindle midzone"/>
    <property type="evidence" value="ECO:0007669"/>
    <property type="project" value="TreeGrafter"/>
</dbReference>
<dbReference type="GO" id="GO:0032154">
    <property type="term" value="C:cleavage furrow"/>
    <property type="evidence" value="ECO:0007669"/>
    <property type="project" value="TreeGrafter"/>
</dbReference>
<dbReference type="PANTHER" id="PTHR46199:SF3">
    <property type="entry name" value="RAC GTPASE-ACTIVATING PROTEIN 1"/>
    <property type="match status" value="1"/>
</dbReference>
<dbReference type="GO" id="GO:0051256">
    <property type="term" value="P:mitotic spindle midzone assembly"/>
    <property type="evidence" value="ECO:0007669"/>
    <property type="project" value="TreeGrafter"/>
</dbReference>
<dbReference type="AlphaFoldDB" id="A0A0X3NXW2"/>
<evidence type="ECO:0000256" key="3">
    <source>
        <dbReference type="SAM" id="Coils"/>
    </source>
</evidence>
<feature type="compositionally biased region" description="Polar residues" evidence="4">
    <location>
        <begin position="143"/>
        <end position="162"/>
    </location>
</feature>
<keyword evidence="1" id="KW-0479">Metal-binding</keyword>
<feature type="compositionally biased region" description="Basic and acidic residues" evidence="4">
    <location>
        <begin position="113"/>
        <end position="122"/>
    </location>
</feature>
<feature type="domain" description="Phorbol-ester/DAG-type" evidence="5">
    <location>
        <begin position="255"/>
        <end position="304"/>
    </location>
</feature>
<feature type="compositionally biased region" description="Basic residues" evidence="4">
    <location>
        <begin position="96"/>
        <end position="112"/>
    </location>
</feature>
<proteinExistence type="predicted"/>
<feature type="non-terminal residue" evidence="7">
    <location>
        <position position="1"/>
    </location>
</feature>
<evidence type="ECO:0000256" key="4">
    <source>
        <dbReference type="SAM" id="MobiDB-lite"/>
    </source>
</evidence>
<dbReference type="GO" id="GO:0097149">
    <property type="term" value="C:centralspindlin complex"/>
    <property type="evidence" value="ECO:0007669"/>
    <property type="project" value="TreeGrafter"/>
</dbReference>
<sequence length="636" mass="69384">DQKEAALLALERERARSQQLAEEAQRLQCHLDIIRQVLRDSDLDQVKQRLAQLEWDISDWPPTSPGDRRREHSAGSLLDPGNASSSSDTGDNTPHVHSHPARKSASVGRRKSKAVENPETLRRSTRLSANRQSVSFLGDKSGQKGQSESLHQSMSTVPTKSGISHKRASSESNDSYHDVLLKSSPVVGGPLLFDDDGLISGCVGGMTTDDSTSLVSMNAFGATPNASATDSFIKSGSKKRKRIDTPVTGSRLTRPHSFASRSVLHFETCSCCGKKVTFGKQALKCNGCRLVVHTACKNQLKQPCVPVSELSPSPRPATGGATPMMTSQSRGTFQLVPTPKRQTPLHDIRHNAATTPLSSATKRQNIRHTLKLSNCCPPNEFPQVPAIVIHCVTEVATRGLQQVGIYRISGAVKPVQELYLKFMNGRVTPSLALVEDINVICSCLKMFFSALDEPLVTYALRPQFAEVAKLAESEPEVFKFRVAMILHRLPPVYRDTLSFLMLHLKAVSRSSACRMGEENLARIFGPTIFGYSSSDPTPMQVASEIPTQQSVVRLLFSVPDSVFSTVLNSYTGSARTSYQSSKSGSTYFQSLYTPAIGGSTGDSTVPVTLPLSSATTNHNDVTTHGRFFKKISRNWD</sequence>
<organism evidence="7">
    <name type="scientific">Schistocephalus solidus</name>
    <name type="common">Tapeworm</name>
    <dbReference type="NCBI Taxonomy" id="70667"/>
    <lineage>
        <taxon>Eukaryota</taxon>
        <taxon>Metazoa</taxon>
        <taxon>Spiralia</taxon>
        <taxon>Lophotrochozoa</taxon>
        <taxon>Platyhelminthes</taxon>
        <taxon>Cestoda</taxon>
        <taxon>Eucestoda</taxon>
        <taxon>Diphyllobothriidea</taxon>
        <taxon>Diphyllobothriidae</taxon>
        <taxon>Schistocephalus</taxon>
    </lineage>
</organism>
<accession>A0A0X3NXW2</accession>
<dbReference type="PROSITE" id="PS50238">
    <property type="entry name" value="RHOGAP"/>
    <property type="match status" value="1"/>
</dbReference>